<dbReference type="InterPro" id="IPR036691">
    <property type="entry name" value="Endo/exonu/phosph_ase_sf"/>
</dbReference>
<accession>A0A803Q408</accession>
<sequence length="1176" mass="133703">MAKTRSKMQGKTQSTVKSNAKKKKKGPSSSIDERKTKTMDEVLGIEPIDFSDEEEDCTLKSPQAKSTSQGCLQEALSPRTSLNTILQNEEIGEPIMVDAVTKERDKLSYLRVLIEVSIHQEFPHTIYFENELGTTVPAKVTYEWKPILCKNCKGMGHETFDCRKREGKTQEWVVKKDSKKIEEKNSERGPEKEFIQVRNGWKLKEKEPPFQTKMTNAFTVLEATDNADIAAGKVVMAAAVPTGVIANGEAKAGSKKEYTRGGEDPLLFMDKVISWNVQGINSQQKQLNVKQFIALQKAGLVGLLETRVKSSKLGDLYQRMFQGWCFTSNLAWHKGGRIIIAWNPLLFNITIIKCTSQMIHSHIETLNNRYKFFITFVYGFNDENGRKDLWNDLRSVSSQEPWLILGDFNDILSKDERIGDKARISTSTTFLECVNDCQISDIKSSGCFFTWSNRQQASDRIYSKIDRVLANQAWLDFFTRVEALFLNEGTFDHTIIVLNVYPAAPGGKKPFKYFRMWSSHASYHTEVKKIWEGKISGSKMFQVVSKLKILKNFFRDLNREHYSDIQVAERKAKQDLEDIQGLLHQNAEDWRTEEITKAFLMFYQKLLGSKVVARRSVNTRIITQGPCVTNMHSQILLAPYSMEDVKKAVFNIPASKAPGPDGYNSSFYQDNWELIKNDIFEAVTSFLHIGKLLKELNSTIITLVPKSKCPNVDLIRHYGRKNAKRNCMVKLDLQKAYDTLEWDFLEEMLYALKFPVVFIKLIMTCVSTPRFSLLFNGSLHGFFAAKKGLRQGDPMSPLLFVLGMEYLSRILKAIGDKEDFHFHERCGKLKLNHLSFADDVLIFCRGDYKSIYLMLKGLKLFSLSSGLHPNQQKTSIYCSGMATSEIQRILDASGFQRSNVPFKYLGVPICAKRISSAECSVLVEKMTSRIKTGKSSMTGSGSVAWDTLCKSKKAGGIGFHDIAKWNKAAIAKHVWAIANKKDSLWVKWGNEVYIGQGEWWEHNAPAHSSWLRHMSHKGLVELSNCKQEAAATSCYFINLSPSSALDFKVSEQVWSSYEPKYHRLKPFSFIGYVHIDKGKLDPKVVKGVFIGYLSDLETTSHVLDQCGAQNLDHDDTLNQVTLNMEQMRLEMKTYKITYWLEIELEEKSSPARVSQVGVTSFTFNATDLVDLHEPES</sequence>
<feature type="region of interest" description="Disordered" evidence="1">
    <location>
        <begin position="1"/>
        <end position="38"/>
    </location>
</feature>
<dbReference type="Pfam" id="PF00078">
    <property type="entry name" value="RVT_1"/>
    <property type="match status" value="1"/>
</dbReference>
<reference evidence="3" key="1">
    <citation type="submission" date="2018-11" db="EMBL/GenBank/DDBJ databases">
        <authorList>
            <person name="Grassa J C."/>
        </authorList>
    </citation>
    <scope>NUCLEOTIDE SEQUENCE [LARGE SCALE GENOMIC DNA]</scope>
</reference>
<evidence type="ECO:0000259" key="2">
    <source>
        <dbReference type="PROSITE" id="PS50878"/>
    </source>
</evidence>
<proteinExistence type="predicted"/>
<evidence type="ECO:0000313" key="3">
    <source>
        <dbReference type="EnsemblPlants" id="cds.evm.model.07.1827"/>
    </source>
</evidence>
<dbReference type="Pfam" id="PF03372">
    <property type="entry name" value="Exo_endo_phos"/>
    <property type="match status" value="1"/>
</dbReference>
<dbReference type="EMBL" id="UZAU01000675">
    <property type="status" value="NOT_ANNOTATED_CDS"/>
    <property type="molecule type" value="Genomic_DNA"/>
</dbReference>
<dbReference type="PANTHER" id="PTHR33116:SF84">
    <property type="entry name" value="RNA-DIRECTED DNA POLYMERASE"/>
    <property type="match status" value="1"/>
</dbReference>
<dbReference type="EnsemblPlants" id="evm.model.07.1827">
    <property type="protein sequence ID" value="cds.evm.model.07.1827"/>
    <property type="gene ID" value="evm.TU.07.1827"/>
</dbReference>
<dbReference type="SUPFAM" id="SSF56219">
    <property type="entry name" value="DNase I-like"/>
    <property type="match status" value="1"/>
</dbReference>
<organism evidence="3 4">
    <name type="scientific">Cannabis sativa</name>
    <name type="common">Hemp</name>
    <name type="synonym">Marijuana</name>
    <dbReference type="NCBI Taxonomy" id="3483"/>
    <lineage>
        <taxon>Eukaryota</taxon>
        <taxon>Viridiplantae</taxon>
        <taxon>Streptophyta</taxon>
        <taxon>Embryophyta</taxon>
        <taxon>Tracheophyta</taxon>
        <taxon>Spermatophyta</taxon>
        <taxon>Magnoliopsida</taxon>
        <taxon>eudicotyledons</taxon>
        <taxon>Gunneridae</taxon>
        <taxon>Pentapetalae</taxon>
        <taxon>rosids</taxon>
        <taxon>fabids</taxon>
        <taxon>Rosales</taxon>
        <taxon>Cannabaceae</taxon>
        <taxon>Cannabis</taxon>
    </lineage>
</organism>
<dbReference type="Proteomes" id="UP000596661">
    <property type="component" value="Chromosome 7"/>
</dbReference>
<protein>
    <recommendedName>
        <fullName evidence="2">Reverse transcriptase domain-containing protein</fullName>
    </recommendedName>
</protein>
<name>A0A803Q408_CANSA</name>
<keyword evidence="4" id="KW-1185">Reference proteome</keyword>
<dbReference type="AlphaFoldDB" id="A0A803Q408"/>
<dbReference type="InterPro" id="IPR005135">
    <property type="entry name" value="Endo/exonuclease/phosphatase"/>
</dbReference>
<dbReference type="PANTHER" id="PTHR33116">
    <property type="entry name" value="REVERSE TRANSCRIPTASE ZINC-BINDING DOMAIN-CONTAINING PROTEIN-RELATED-RELATED"/>
    <property type="match status" value="1"/>
</dbReference>
<dbReference type="InterPro" id="IPR000477">
    <property type="entry name" value="RT_dom"/>
</dbReference>
<reference evidence="3" key="2">
    <citation type="submission" date="2021-03" db="UniProtKB">
        <authorList>
            <consortium name="EnsemblPlants"/>
        </authorList>
    </citation>
    <scope>IDENTIFICATION</scope>
</reference>
<evidence type="ECO:0000313" key="4">
    <source>
        <dbReference type="Proteomes" id="UP000596661"/>
    </source>
</evidence>
<evidence type="ECO:0000256" key="1">
    <source>
        <dbReference type="SAM" id="MobiDB-lite"/>
    </source>
</evidence>
<dbReference type="PROSITE" id="PS50878">
    <property type="entry name" value="RT_POL"/>
    <property type="match status" value="1"/>
</dbReference>
<feature type="domain" description="Reverse transcriptase" evidence="2">
    <location>
        <begin position="584"/>
        <end position="909"/>
    </location>
</feature>
<dbReference type="Gene3D" id="3.60.10.10">
    <property type="entry name" value="Endonuclease/exonuclease/phosphatase"/>
    <property type="match status" value="1"/>
</dbReference>
<dbReference type="Gramene" id="evm.model.07.1827">
    <property type="protein sequence ID" value="cds.evm.model.07.1827"/>
    <property type="gene ID" value="evm.TU.07.1827"/>
</dbReference>
<dbReference type="GO" id="GO:0003824">
    <property type="term" value="F:catalytic activity"/>
    <property type="evidence" value="ECO:0007669"/>
    <property type="project" value="InterPro"/>
</dbReference>